<comment type="caution">
    <text evidence="1">The sequence shown here is derived from an EMBL/GenBank/DDBJ whole genome shotgun (WGS) entry which is preliminary data.</text>
</comment>
<dbReference type="Proteomes" id="UP000435112">
    <property type="component" value="Unassembled WGS sequence"/>
</dbReference>
<sequence length="61" mass="6933">MEAIQVVRRETGRHLLFLNSSGDFAEVDHEGRQRSIQDRGIDIEAGIREAADVLEELPTER</sequence>
<protein>
    <submittedName>
        <fullName evidence="1">Uncharacterized protein</fullName>
    </submittedName>
</protein>
<reference evidence="1 2" key="1">
    <citation type="submission" date="2018-09" db="EMBL/GenBank/DDBJ databases">
        <title>Genomic investigation of the strawberry pathogen Phytophthora fragariae indicates pathogenicity is determined by transcriptional variation in three key races.</title>
        <authorList>
            <person name="Adams T.M."/>
            <person name="Armitage A.D."/>
            <person name="Sobczyk M.K."/>
            <person name="Bates H.J."/>
            <person name="Dunwell J.M."/>
            <person name="Nellist C.F."/>
            <person name="Harrison R.J."/>
        </authorList>
    </citation>
    <scope>NUCLEOTIDE SEQUENCE [LARGE SCALE GENOMIC DNA]</scope>
    <source>
        <strain evidence="1 2">SCRP324</strain>
    </source>
</reference>
<name>A0A6A3G5B6_9STRA</name>
<organism evidence="1 2">
    <name type="scientific">Phytophthora rubi</name>
    <dbReference type="NCBI Taxonomy" id="129364"/>
    <lineage>
        <taxon>Eukaryota</taxon>
        <taxon>Sar</taxon>
        <taxon>Stramenopiles</taxon>
        <taxon>Oomycota</taxon>
        <taxon>Peronosporomycetes</taxon>
        <taxon>Peronosporales</taxon>
        <taxon>Peronosporaceae</taxon>
        <taxon>Phytophthora</taxon>
    </lineage>
</organism>
<evidence type="ECO:0000313" key="1">
    <source>
        <dbReference type="EMBL" id="KAE8953655.1"/>
    </source>
</evidence>
<dbReference type="AlphaFoldDB" id="A0A6A3G5B6"/>
<dbReference type="EMBL" id="QXFU01010399">
    <property type="protein sequence ID" value="KAE8953655.1"/>
    <property type="molecule type" value="Genomic_DNA"/>
</dbReference>
<evidence type="ECO:0000313" key="2">
    <source>
        <dbReference type="Proteomes" id="UP000435112"/>
    </source>
</evidence>
<proteinExistence type="predicted"/>
<accession>A0A6A3G5B6</accession>
<dbReference type="OrthoDB" id="131631at2759"/>
<gene>
    <name evidence="1" type="ORF">PR002_g32309</name>
</gene>